<evidence type="ECO:0000313" key="6">
    <source>
        <dbReference type="EMBL" id="MFD2028852.1"/>
    </source>
</evidence>
<keyword evidence="3" id="KW-0238">DNA-binding</keyword>
<dbReference type="Gene3D" id="1.10.10.10">
    <property type="entry name" value="Winged helix-like DNA-binding domain superfamily/Winged helix DNA-binding domain"/>
    <property type="match status" value="1"/>
</dbReference>
<feature type="domain" description="HTH lysR-type" evidence="5">
    <location>
        <begin position="2"/>
        <end position="59"/>
    </location>
</feature>
<dbReference type="InterPro" id="IPR000847">
    <property type="entry name" value="LysR_HTH_N"/>
</dbReference>
<dbReference type="Gene3D" id="3.40.190.10">
    <property type="entry name" value="Periplasmic binding protein-like II"/>
    <property type="match status" value="2"/>
</dbReference>
<keyword evidence="2" id="KW-0805">Transcription regulation</keyword>
<keyword evidence="7" id="KW-1185">Reference proteome</keyword>
<evidence type="ECO:0000256" key="1">
    <source>
        <dbReference type="ARBA" id="ARBA00009437"/>
    </source>
</evidence>
<dbReference type="InterPro" id="IPR036388">
    <property type="entry name" value="WH-like_DNA-bd_sf"/>
</dbReference>
<dbReference type="PANTHER" id="PTHR30346:SF29">
    <property type="entry name" value="LYSR SUBSTRATE-BINDING"/>
    <property type="match status" value="1"/>
</dbReference>
<sequence>MLNPRRLEILRAVLAAGSINGAARNLSYSPATISQHMAALARETGLVLFERQGRGITATDAARELAGQAQVLLADFGRLERAVADLRAGQGQHLAVACFASAAEQWMPAVVRAVRRLQPNLTVEISLNEPVDGRGRRQPDLDIRTEPADGVGLHLDGYSRHELLVEDLVAVLPAAHPLAGLPEVGLRDLAEEPWVDHDIYDSPIGRIVLSACGAAGFAPRYAARLDDHRAALRLVAAGIGVTVLPRLAVSGLSLPPGAVAKPLVRPGVSRRIVAYANRDRHRAALVRCAVEQLRASADESGMLA</sequence>
<dbReference type="Pfam" id="PF00126">
    <property type="entry name" value="HTH_1"/>
    <property type="match status" value="1"/>
</dbReference>
<evidence type="ECO:0000256" key="2">
    <source>
        <dbReference type="ARBA" id="ARBA00023015"/>
    </source>
</evidence>
<organism evidence="6 7">
    <name type="scientific">Promicromonospora aerolata</name>
    <dbReference type="NCBI Taxonomy" id="195749"/>
    <lineage>
        <taxon>Bacteria</taxon>
        <taxon>Bacillati</taxon>
        <taxon>Actinomycetota</taxon>
        <taxon>Actinomycetes</taxon>
        <taxon>Micrococcales</taxon>
        <taxon>Promicromonosporaceae</taxon>
        <taxon>Promicromonospora</taxon>
    </lineage>
</organism>
<comment type="caution">
    <text evidence="6">The sequence shown here is derived from an EMBL/GenBank/DDBJ whole genome shotgun (WGS) entry which is preliminary data.</text>
</comment>
<dbReference type="SUPFAM" id="SSF53850">
    <property type="entry name" value="Periplasmic binding protein-like II"/>
    <property type="match status" value="1"/>
</dbReference>
<dbReference type="RefSeq" id="WP_377200513.1">
    <property type="nucleotide sequence ID" value="NZ_JBHUHF010000001.1"/>
</dbReference>
<reference evidence="7" key="1">
    <citation type="journal article" date="2019" name="Int. J. Syst. Evol. Microbiol.">
        <title>The Global Catalogue of Microorganisms (GCM) 10K type strain sequencing project: providing services to taxonomists for standard genome sequencing and annotation.</title>
        <authorList>
            <consortium name="The Broad Institute Genomics Platform"/>
            <consortium name="The Broad Institute Genome Sequencing Center for Infectious Disease"/>
            <person name="Wu L."/>
            <person name="Ma J."/>
        </authorList>
    </citation>
    <scope>NUCLEOTIDE SEQUENCE [LARGE SCALE GENOMIC DNA]</scope>
    <source>
        <strain evidence="7">CCM 7043</strain>
    </source>
</reference>
<dbReference type="Proteomes" id="UP001597338">
    <property type="component" value="Unassembled WGS sequence"/>
</dbReference>
<evidence type="ECO:0000256" key="4">
    <source>
        <dbReference type="ARBA" id="ARBA00023163"/>
    </source>
</evidence>
<dbReference type="PANTHER" id="PTHR30346">
    <property type="entry name" value="TRANSCRIPTIONAL DUAL REGULATOR HCAR-RELATED"/>
    <property type="match status" value="1"/>
</dbReference>
<protein>
    <submittedName>
        <fullName evidence="6">LysR family transcriptional regulator</fullName>
    </submittedName>
</protein>
<name>A0ABW4VF43_9MICO</name>
<keyword evidence="4" id="KW-0804">Transcription</keyword>
<dbReference type="EMBL" id="JBHUHF010000001">
    <property type="protein sequence ID" value="MFD2028852.1"/>
    <property type="molecule type" value="Genomic_DNA"/>
</dbReference>
<evidence type="ECO:0000259" key="5">
    <source>
        <dbReference type="PROSITE" id="PS50931"/>
    </source>
</evidence>
<comment type="similarity">
    <text evidence="1">Belongs to the LysR transcriptional regulatory family.</text>
</comment>
<evidence type="ECO:0000256" key="3">
    <source>
        <dbReference type="ARBA" id="ARBA00023125"/>
    </source>
</evidence>
<dbReference type="PROSITE" id="PS50931">
    <property type="entry name" value="HTH_LYSR"/>
    <property type="match status" value="1"/>
</dbReference>
<accession>A0ABW4VF43</accession>
<dbReference type="InterPro" id="IPR005119">
    <property type="entry name" value="LysR_subst-bd"/>
</dbReference>
<proteinExistence type="inferred from homology"/>
<evidence type="ECO:0000313" key="7">
    <source>
        <dbReference type="Proteomes" id="UP001597338"/>
    </source>
</evidence>
<gene>
    <name evidence="6" type="ORF">ACFSL2_25445</name>
</gene>
<dbReference type="Pfam" id="PF03466">
    <property type="entry name" value="LysR_substrate"/>
    <property type="match status" value="1"/>
</dbReference>
<dbReference type="SUPFAM" id="SSF46785">
    <property type="entry name" value="Winged helix' DNA-binding domain"/>
    <property type="match status" value="1"/>
</dbReference>
<dbReference type="InterPro" id="IPR036390">
    <property type="entry name" value="WH_DNA-bd_sf"/>
</dbReference>